<dbReference type="Gene3D" id="2.40.10.220">
    <property type="entry name" value="predicted glycosyltransferase like domains"/>
    <property type="match status" value="1"/>
</dbReference>
<evidence type="ECO:0000313" key="2">
    <source>
        <dbReference type="EMBL" id="TGL61768.1"/>
    </source>
</evidence>
<protein>
    <submittedName>
        <fullName evidence="2">PilZ domain-containing protein</fullName>
    </submittedName>
</protein>
<comment type="caution">
    <text evidence="2">The sequence shown here is derived from an EMBL/GenBank/DDBJ whole genome shotgun (WGS) entry which is preliminary data.</text>
</comment>
<dbReference type="GO" id="GO:0035438">
    <property type="term" value="F:cyclic-di-GMP binding"/>
    <property type="evidence" value="ECO:0007669"/>
    <property type="project" value="InterPro"/>
</dbReference>
<organism evidence="2 3">
    <name type="scientific">Leptospira ognonensis</name>
    <dbReference type="NCBI Taxonomy" id="2484945"/>
    <lineage>
        <taxon>Bacteria</taxon>
        <taxon>Pseudomonadati</taxon>
        <taxon>Spirochaetota</taxon>
        <taxon>Spirochaetia</taxon>
        <taxon>Leptospirales</taxon>
        <taxon>Leptospiraceae</taxon>
        <taxon>Leptospira</taxon>
    </lineage>
</organism>
<dbReference type="Proteomes" id="UP000297693">
    <property type="component" value="Unassembled WGS sequence"/>
</dbReference>
<evidence type="ECO:0000313" key="3">
    <source>
        <dbReference type="Proteomes" id="UP000297693"/>
    </source>
</evidence>
<feature type="domain" description="PilZ" evidence="1">
    <location>
        <begin position="21"/>
        <end position="114"/>
    </location>
</feature>
<accession>A0A4R9K687</accession>
<reference evidence="2" key="1">
    <citation type="journal article" date="2019" name="PLoS Negl. Trop. Dis.">
        <title>Revisiting the worldwide diversity of Leptospira species in the environment.</title>
        <authorList>
            <person name="Vincent A.T."/>
            <person name="Schiettekatte O."/>
            <person name="Bourhy P."/>
            <person name="Veyrier F.J."/>
            <person name="Picardeau M."/>
        </authorList>
    </citation>
    <scope>NUCLEOTIDE SEQUENCE [LARGE SCALE GENOMIC DNA]</scope>
    <source>
        <strain evidence="2">201702476</strain>
    </source>
</reference>
<dbReference type="EMBL" id="RQGD01000014">
    <property type="protein sequence ID" value="TGL61768.1"/>
    <property type="molecule type" value="Genomic_DNA"/>
</dbReference>
<dbReference type="InterPro" id="IPR009875">
    <property type="entry name" value="PilZ_domain"/>
</dbReference>
<name>A0A4R9K687_9LEPT</name>
<dbReference type="SUPFAM" id="SSF141371">
    <property type="entry name" value="PilZ domain-like"/>
    <property type="match status" value="1"/>
</dbReference>
<sequence>MSQEKRVYKRISEKVHLTYRVIQVGSDQIFHPKDRGEGQSQDLSEGGLLFKTSEPMPLGTRLELELRFPDVRYVLYPKAKVVRLEEFNDGEYYVIGLEFNQLFENDKSLILEHIHRHSK</sequence>
<evidence type="ECO:0000259" key="1">
    <source>
        <dbReference type="Pfam" id="PF07238"/>
    </source>
</evidence>
<gene>
    <name evidence="2" type="ORF">EHQ58_03895</name>
</gene>
<dbReference type="Pfam" id="PF07238">
    <property type="entry name" value="PilZ"/>
    <property type="match status" value="1"/>
</dbReference>
<dbReference type="OrthoDB" id="334860at2"/>
<proteinExistence type="predicted"/>
<dbReference type="RefSeq" id="WP_135622213.1">
    <property type="nucleotide sequence ID" value="NZ_RQGD01000014.1"/>
</dbReference>
<dbReference type="AlphaFoldDB" id="A0A4R9K687"/>
<keyword evidence="3" id="KW-1185">Reference proteome</keyword>